<evidence type="ECO:0000313" key="2">
    <source>
        <dbReference type="Proteomes" id="UP001476798"/>
    </source>
</evidence>
<protein>
    <submittedName>
        <fullName evidence="1">Uncharacterized protein</fullName>
    </submittedName>
</protein>
<evidence type="ECO:0000313" key="1">
    <source>
        <dbReference type="EMBL" id="MEQ2166823.1"/>
    </source>
</evidence>
<comment type="caution">
    <text evidence="1">The sequence shown here is derived from an EMBL/GenBank/DDBJ whole genome shotgun (WGS) entry which is preliminary data.</text>
</comment>
<accession>A0ABV0N601</accession>
<sequence length="99" mass="11011">MKESAYKCSLRRMQVDTLAVSTCIPSISWRATFVPFGPFLHPCPDLYQTDVHRCSPSNLSLSCLHRRMAKNISLYMFKLVETNKRLAAGPAAGGGSTKF</sequence>
<dbReference type="Proteomes" id="UP001476798">
    <property type="component" value="Unassembled WGS sequence"/>
</dbReference>
<keyword evidence="2" id="KW-1185">Reference proteome</keyword>
<gene>
    <name evidence="1" type="ORF">GOODEAATRI_032247</name>
</gene>
<proteinExistence type="predicted"/>
<dbReference type="EMBL" id="JAHRIO010025887">
    <property type="protein sequence ID" value="MEQ2166823.1"/>
    <property type="molecule type" value="Genomic_DNA"/>
</dbReference>
<organism evidence="1 2">
    <name type="scientific">Goodea atripinnis</name>
    <dbReference type="NCBI Taxonomy" id="208336"/>
    <lineage>
        <taxon>Eukaryota</taxon>
        <taxon>Metazoa</taxon>
        <taxon>Chordata</taxon>
        <taxon>Craniata</taxon>
        <taxon>Vertebrata</taxon>
        <taxon>Euteleostomi</taxon>
        <taxon>Actinopterygii</taxon>
        <taxon>Neopterygii</taxon>
        <taxon>Teleostei</taxon>
        <taxon>Neoteleostei</taxon>
        <taxon>Acanthomorphata</taxon>
        <taxon>Ovalentaria</taxon>
        <taxon>Atherinomorphae</taxon>
        <taxon>Cyprinodontiformes</taxon>
        <taxon>Goodeidae</taxon>
        <taxon>Goodea</taxon>
    </lineage>
</organism>
<reference evidence="1 2" key="1">
    <citation type="submission" date="2021-06" db="EMBL/GenBank/DDBJ databases">
        <authorList>
            <person name="Palmer J.M."/>
        </authorList>
    </citation>
    <scope>NUCLEOTIDE SEQUENCE [LARGE SCALE GENOMIC DNA]</scope>
    <source>
        <strain evidence="1 2">GA_2019</strain>
        <tissue evidence="1">Muscle</tissue>
    </source>
</reference>
<name>A0ABV0N601_9TELE</name>